<evidence type="ECO:0000259" key="9">
    <source>
        <dbReference type="Pfam" id="PF03636"/>
    </source>
</evidence>
<dbReference type="GO" id="GO:0005975">
    <property type="term" value="P:carbohydrate metabolic process"/>
    <property type="evidence" value="ECO:0007669"/>
    <property type="project" value="InterPro"/>
</dbReference>
<dbReference type="GO" id="GO:0016757">
    <property type="term" value="F:glycosyltransferase activity"/>
    <property type="evidence" value="ECO:0007669"/>
    <property type="project" value="UniProtKB-ARBA"/>
</dbReference>
<evidence type="ECO:0000256" key="3">
    <source>
        <dbReference type="ARBA" id="ARBA00023295"/>
    </source>
</evidence>
<dbReference type="InterPro" id="IPR005194">
    <property type="entry name" value="Glyco_hydro_65_C"/>
</dbReference>
<dbReference type="Gene3D" id="1.50.10.10">
    <property type="match status" value="1"/>
</dbReference>
<accession>A0A7K1L494</accession>
<dbReference type="Proteomes" id="UP000432015">
    <property type="component" value="Unassembled WGS sequence"/>
</dbReference>
<dbReference type="InterPro" id="IPR005196">
    <property type="entry name" value="Glyco_hydro_65_N"/>
</dbReference>
<dbReference type="SUPFAM" id="SSF48208">
    <property type="entry name" value="Six-hairpin glycosidases"/>
    <property type="match status" value="1"/>
</dbReference>
<dbReference type="Pfam" id="PF03633">
    <property type="entry name" value="Glyco_hydro_65C"/>
    <property type="match status" value="1"/>
</dbReference>
<evidence type="ECO:0000313" key="11">
    <source>
        <dbReference type="Proteomes" id="UP000432015"/>
    </source>
</evidence>
<evidence type="ECO:0000256" key="1">
    <source>
        <dbReference type="ARBA" id="ARBA00006768"/>
    </source>
</evidence>
<evidence type="ECO:0000313" key="10">
    <source>
        <dbReference type="EMBL" id="MUN39209.1"/>
    </source>
</evidence>
<keyword evidence="11" id="KW-1185">Reference proteome</keyword>
<dbReference type="InterPro" id="IPR011013">
    <property type="entry name" value="Gal_mutarotase_sf_dom"/>
</dbReference>
<evidence type="ECO:0000259" key="7">
    <source>
        <dbReference type="Pfam" id="PF03632"/>
    </source>
</evidence>
<dbReference type="Gene3D" id="2.60.420.10">
    <property type="entry name" value="Maltose phosphorylase, domain 3"/>
    <property type="match status" value="1"/>
</dbReference>
<dbReference type="PANTHER" id="PTHR11051">
    <property type="entry name" value="GLYCOSYL HYDROLASE-RELATED"/>
    <property type="match status" value="1"/>
</dbReference>
<feature type="binding site" evidence="5">
    <location>
        <begin position="369"/>
        <end position="370"/>
    </location>
    <ligand>
        <name>substrate</name>
    </ligand>
</feature>
<dbReference type="InterPro" id="IPR017045">
    <property type="entry name" value="Malt_Pase/Glycosyl_Hdrlase"/>
</dbReference>
<gene>
    <name evidence="10" type="ORF">GNZ18_21785</name>
</gene>
<feature type="active site" description="Proton donor" evidence="4">
    <location>
        <position position="496"/>
    </location>
</feature>
<dbReference type="InterPro" id="IPR012341">
    <property type="entry name" value="6hp_glycosidase-like_sf"/>
</dbReference>
<feature type="binding site" evidence="5">
    <location>
        <begin position="600"/>
        <end position="601"/>
    </location>
    <ligand>
        <name>substrate</name>
    </ligand>
</feature>
<feature type="domain" description="Glycoside hydrolase family 65 C-terminal" evidence="8">
    <location>
        <begin position="697"/>
        <end position="758"/>
    </location>
</feature>
<dbReference type="RefSeq" id="WP_214617901.1">
    <property type="nucleotide sequence ID" value="NZ_WOFH01000007.1"/>
</dbReference>
<dbReference type="EMBL" id="WOFH01000007">
    <property type="protein sequence ID" value="MUN39209.1"/>
    <property type="molecule type" value="Genomic_DNA"/>
</dbReference>
<evidence type="ECO:0000256" key="2">
    <source>
        <dbReference type="ARBA" id="ARBA00022801"/>
    </source>
</evidence>
<keyword evidence="2 10" id="KW-0378">Hydrolase</keyword>
<comment type="caution">
    <text evidence="10">The sequence shown here is derived from an EMBL/GenBank/DDBJ whole genome shotgun (WGS) entry which is preliminary data.</text>
</comment>
<dbReference type="Pfam" id="PF03632">
    <property type="entry name" value="Glyco_hydro_65m"/>
    <property type="match status" value="1"/>
</dbReference>
<evidence type="ECO:0000256" key="4">
    <source>
        <dbReference type="PIRSR" id="PIRSR036289-50"/>
    </source>
</evidence>
<sequence>MNESEAQGAADRPVYLVEPWCVREPELRLDRLAQSESVFALSNGHLGIRGNLDEGEPHGLPGTYLNSFYEQRPLPQAEAAYGYPESGQTVINVTNGKVIRLLVDDEPFDVRYGRVHHHERVLDLRAGTLTRHVEWTSPADRRVKITSTRMVSLTQRAVAAICYDVEPVDAAVRVVAQSELVANEALPGGGRDPRASAILESPLVSEEHVANGTKVLLLHRTRKSGLRMAAGMSHHIEGPESMAVDTESSPDVGRLTVATRLEPGQRLRIVKYLAYGWSSQRSRPALHDQVVGALAGARQTGWDGLLAEQREYLDEFWCGADVEVDGDAEIQQAVRFSLFHVLQAGARAERRMIPAKGLTGPGYDGHTFWDTETFVLPVLTYTSPGAAADALGWRHMTLPLAVERAAQLGLDGAAFPWRTIRGHECSGYWPAGTAAFHINADISDAVVRYVDATCDERFEREVGVEVVVATARLWRSLGHHDVGGVFRIDGVTGPDEYSAVVDNNVYTNLMARRNLEAAADMAMRHPDLADRLGVTNEEAASWRDAAAAMLIPYDDRLGVHPQNENFTNHARWDFGGTKPELYPLLLNFPYFDLYRKQVVKQADLVLALHLCGEAFTEEQKVRDFEYYEGLTVRDSSLSAQTQAVVAAEVGQLDLAHDYLGETALLDLHDLNHNTRDGLHIASMAGAWNGLVAGFGGMRAGGGRLRFAPRLPGGISRLAFRMRYRDNRLRVNVTAEAATYQLLEGPGLKLWHHGEEFTLADEPIELPIKPVTARPTPGQPSGREPSSRRTL</sequence>
<dbReference type="GO" id="GO:0030246">
    <property type="term" value="F:carbohydrate binding"/>
    <property type="evidence" value="ECO:0007669"/>
    <property type="project" value="InterPro"/>
</dbReference>
<evidence type="ECO:0000259" key="8">
    <source>
        <dbReference type="Pfam" id="PF03633"/>
    </source>
</evidence>
<dbReference type="InterPro" id="IPR005195">
    <property type="entry name" value="Glyco_hydro_65_M"/>
</dbReference>
<dbReference type="FunFam" id="1.50.10.10:FF:000029">
    <property type="entry name" value="Family 65 glycosyl hydrolase"/>
    <property type="match status" value="1"/>
</dbReference>
<dbReference type="InterPro" id="IPR008928">
    <property type="entry name" value="6-hairpin_glycosidase_sf"/>
</dbReference>
<dbReference type="SUPFAM" id="SSF74650">
    <property type="entry name" value="Galactose mutarotase-like"/>
    <property type="match status" value="1"/>
</dbReference>
<dbReference type="GO" id="GO:0004553">
    <property type="term" value="F:hydrolase activity, hydrolyzing O-glycosyl compounds"/>
    <property type="evidence" value="ECO:0007669"/>
    <property type="project" value="TreeGrafter"/>
</dbReference>
<dbReference type="PIRSF" id="PIRSF036289">
    <property type="entry name" value="Glycosyl_hydrolase_malt_phosph"/>
    <property type="match status" value="1"/>
</dbReference>
<feature type="region of interest" description="Disordered" evidence="6">
    <location>
        <begin position="766"/>
        <end position="790"/>
    </location>
</feature>
<dbReference type="AlphaFoldDB" id="A0A7K1L494"/>
<feature type="domain" description="Glycoside hydrolase family 65 central catalytic" evidence="7">
    <location>
        <begin position="335"/>
        <end position="688"/>
    </location>
</feature>
<evidence type="ECO:0000256" key="5">
    <source>
        <dbReference type="PIRSR" id="PIRSR036289-51"/>
    </source>
</evidence>
<organism evidence="10 11">
    <name type="scientific">Actinomadura litoris</name>
    <dbReference type="NCBI Taxonomy" id="2678616"/>
    <lineage>
        <taxon>Bacteria</taxon>
        <taxon>Bacillati</taxon>
        <taxon>Actinomycetota</taxon>
        <taxon>Actinomycetes</taxon>
        <taxon>Streptosporangiales</taxon>
        <taxon>Thermomonosporaceae</taxon>
        <taxon>Actinomadura</taxon>
    </lineage>
</organism>
<dbReference type="Gene3D" id="2.70.98.40">
    <property type="entry name" value="Glycoside hydrolase, family 65, N-terminal domain"/>
    <property type="match status" value="1"/>
</dbReference>
<reference evidence="10 11" key="1">
    <citation type="submission" date="2019-11" db="EMBL/GenBank/DDBJ databases">
        <authorList>
            <person name="Cao P."/>
        </authorList>
    </citation>
    <scope>NUCLEOTIDE SEQUENCE [LARGE SCALE GENOMIC DNA]</scope>
    <source>
        <strain evidence="10 11">NEAU-AAG5</strain>
    </source>
</reference>
<name>A0A7K1L494_9ACTN</name>
<keyword evidence="3" id="KW-0326">Glycosidase</keyword>
<dbReference type="Pfam" id="PF03636">
    <property type="entry name" value="Glyco_hydro_65N"/>
    <property type="match status" value="1"/>
</dbReference>
<dbReference type="PANTHER" id="PTHR11051:SF13">
    <property type="entry name" value="GLYCOSYL TRANSFERASE"/>
    <property type="match status" value="1"/>
</dbReference>
<evidence type="ECO:0000256" key="6">
    <source>
        <dbReference type="SAM" id="MobiDB-lite"/>
    </source>
</evidence>
<dbReference type="FunFam" id="2.70.98.40:FF:000001">
    <property type="entry name" value="Family 65 glycosyl hydrolase"/>
    <property type="match status" value="1"/>
</dbReference>
<feature type="domain" description="Glycoside hydrolase family 65 N-terminal" evidence="9">
    <location>
        <begin position="24"/>
        <end position="278"/>
    </location>
</feature>
<protein>
    <submittedName>
        <fullName evidence="10">Family 65 glycosyl hydrolase</fullName>
    </submittedName>
</protein>
<proteinExistence type="inferred from homology"/>
<dbReference type="InterPro" id="IPR037018">
    <property type="entry name" value="GH65_N"/>
</dbReference>
<comment type="similarity">
    <text evidence="1">Belongs to the glycosyl hydrolase 65 family.</text>
</comment>